<dbReference type="Gene3D" id="1.25.40.10">
    <property type="entry name" value="Tetratricopeptide repeat domain"/>
    <property type="match status" value="2"/>
</dbReference>
<dbReference type="PANTHER" id="PTHR46082">
    <property type="entry name" value="ATP/GTP-BINDING PROTEIN-RELATED"/>
    <property type="match status" value="1"/>
</dbReference>
<dbReference type="GeneID" id="83202868"/>
<protein>
    <submittedName>
        <fullName evidence="1">Tetratricopeptide-like helical</fullName>
    </submittedName>
</protein>
<evidence type="ECO:0000313" key="2">
    <source>
        <dbReference type="Proteomes" id="UP001150941"/>
    </source>
</evidence>
<dbReference type="Gene3D" id="3.40.50.300">
    <property type="entry name" value="P-loop containing nucleotide triphosphate hydrolases"/>
    <property type="match status" value="1"/>
</dbReference>
<dbReference type="EMBL" id="JAPQKS010000005">
    <property type="protein sequence ID" value="KAJ5225044.1"/>
    <property type="molecule type" value="Genomic_DNA"/>
</dbReference>
<dbReference type="Proteomes" id="UP001150941">
    <property type="component" value="Unassembled WGS sequence"/>
</dbReference>
<sequence>MAPADAVGASINFGSGNIGTQVGISNGPIYVTSGIRLCFFGSWVGSKSQLAIEFCYQVRDQSPEKWVLWIHASNAARVEQSCRGIADRLKIPGHRNPQANALKLVCDWLSDSESGEWVLVLDNIDDEEILTAVSPSESVNSDLSIWAYFSQLTKGFIVVTSRNRAVAARIAEDYDILSIEPMDRAQAVSLFTKKLAAPVDENDVFELTKALDFMPLAIVQAAAYIKQRAPPVGQAGANFVQLTGHLFEWDSDVPDAVYEDNYYKEAINREPNNFDTFEDDIFILRDYSMISIGPDGKDFEMHRLVQLSMQKWLSDQGQLDAWKKYFFIKLSRRFPVVSSATWPQCRLVCTHFQRESKREPGSDEALDLWAMLNYKMSNFAYLEGRLADCKLAADRSRLAQLKQFGPEHEKTLASTELLASAHIAMKEPQRALELQSSVLEVRMRVTGPKHPLTLLSMDKLAYIYQHDRVRRYNEAEALQLEVTQTSQELYGLKSLAVMRGMESLADIYESQDRLEEAEKMSTQAVNIAQEVFGLDHKYTLEQVGKLLSIYQKQSRWVEAEALHAKAIEGSRIAFGPDHPETLHMMKSLVDTYRYQKRWDDAEKLQVAIIEGLKKALGQYHIVTLSSEADLALIYSDQAQWAKAEELAQHVLAIREEALGPESSHTLNSMKDLVHIYRCQRKTDEAEEFAYEIMERSKRAVGAGIPIPCKAWAELR</sequence>
<dbReference type="OrthoDB" id="1658288at2759"/>
<dbReference type="InterPro" id="IPR027417">
    <property type="entry name" value="P-loop_NTPase"/>
</dbReference>
<dbReference type="PANTHER" id="PTHR46082:SF11">
    <property type="entry name" value="AAA+ ATPASE DOMAIN-CONTAINING PROTEIN-RELATED"/>
    <property type="match status" value="1"/>
</dbReference>
<dbReference type="AlphaFoldDB" id="A0A9W9NS21"/>
<organism evidence="1 2">
    <name type="scientific">Penicillium chermesinum</name>
    <dbReference type="NCBI Taxonomy" id="63820"/>
    <lineage>
        <taxon>Eukaryota</taxon>
        <taxon>Fungi</taxon>
        <taxon>Dikarya</taxon>
        <taxon>Ascomycota</taxon>
        <taxon>Pezizomycotina</taxon>
        <taxon>Eurotiomycetes</taxon>
        <taxon>Eurotiomycetidae</taxon>
        <taxon>Eurotiales</taxon>
        <taxon>Aspergillaceae</taxon>
        <taxon>Penicillium</taxon>
    </lineage>
</organism>
<dbReference type="SUPFAM" id="SSF52540">
    <property type="entry name" value="P-loop containing nucleoside triphosphate hydrolases"/>
    <property type="match status" value="1"/>
</dbReference>
<keyword evidence="2" id="KW-1185">Reference proteome</keyword>
<dbReference type="Pfam" id="PF13424">
    <property type="entry name" value="TPR_12"/>
    <property type="match status" value="2"/>
</dbReference>
<dbReference type="InterPro" id="IPR011990">
    <property type="entry name" value="TPR-like_helical_dom_sf"/>
</dbReference>
<reference evidence="1" key="2">
    <citation type="journal article" date="2023" name="IMA Fungus">
        <title>Comparative genomic study of the Penicillium genus elucidates a diverse pangenome and 15 lateral gene transfer events.</title>
        <authorList>
            <person name="Petersen C."/>
            <person name="Sorensen T."/>
            <person name="Nielsen M.R."/>
            <person name="Sondergaard T.E."/>
            <person name="Sorensen J.L."/>
            <person name="Fitzpatrick D.A."/>
            <person name="Frisvad J.C."/>
            <person name="Nielsen K.L."/>
        </authorList>
    </citation>
    <scope>NUCLEOTIDE SEQUENCE</scope>
    <source>
        <strain evidence="1">IBT 19713</strain>
    </source>
</reference>
<proteinExistence type="predicted"/>
<comment type="caution">
    <text evidence="1">The sequence shown here is derived from an EMBL/GenBank/DDBJ whole genome shotgun (WGS) entry which is preliminary data.</text>
</comment>
<name>A0A9W9NS21_9EURO</name>
<dbReference type="Pfam" id="PF13374">
    <property type="entry name" value="TPR_10"/>
    <property type="match status" value="2"/>
</dbReference>
<dbReference type="RefSeq" id="XP_058328455.1">
    <property type="nucleotide sequence ID" value="XM_058475565.1"/>
</dbReference>
<dbReference type="SUPFAM" id="SSF48452">
    <property type="entry name" value="TPR-like"/>
    <property type="match status" value="2"/>
</dbReference>
<reference evidence="1" key="1">
    <citation type="submission" date="2022-11" db="EMBL/GenBank/DDBJ databases">
        <authorList>
            <person name="Petersen C."/>
        </authorList>
    </citation>
    <scope>NUCLEOTIDE SEQUENCE</scope>
    <source>
        <strain evidence="1">IBT 19713</strain>
    </source>
</reference>
<gene>
    <name evidence="1" type="ORF">N7468_006269</name>
</gene>
<accession>A0A9W9NS21</accession>
<dbReference type="InterPro" id="IPR053137">
    <property type="entry name" value="NLR-like"/>
</dbReference>
<evidence type="ECO:0000313" key="1">
    <source>
        <dbReference type="EMBL" id="KAJ5225044.1"/>
    </source>
</evidence>